<dbReference type="Pfam" id="PF20454">
    <property type="entry name" value="GpA_nuclease"/>
    <property type="match status" value="1"/>
</dbReference>
<evidence type="ECO:0000259" key="1">
    <source>
        <dbReference type="Pfam" id="PF05876"/>
    </source>
</evidence>
<feature type="domain" description="Phage terminase large subunit GpA ATPase" evidence="1">
    <location>
        <begin position="45"/>
        <end position="282"/>
    </location>
</feature>
<gene>
    <name evidence="3" type="ORF">psyc5s11_45050</name>
</gene>
<dbReference type="Pfam" id="PF05876">
    <property type="entry name" value="GpA_ATPase"/>
    <property type="match status" value="1"/>
</dbReference>
<dbReference type="PANTHER" id="PTHR34413:SF2">
    <property type="entry name" value="PROPHAGE TAIL FIBER ASSEMBLY PROTEIN HOMOLOG TFAE-RELATED"/>
    <property type="match status" value="1"/>
</dbReference>
<sequence>MKKKQQIHKKTIDLFKKLVSILAPPPLLTVSKWADSYRKLSPESSAEPGQWRTSRAEYQREIMDSLSNKETEIIVVMSSAQVGKTELINNIIGYFIDYDPSPIMLLMPTLDLAQSYSKKRLAPMIRDTPVLRGKVKDAKSRDSDNTLLEKGFPGGYIALTGANSPTGLSSRPIRILLADEVDRFPKSAGIEGDPLSLAEKRTKTFWNKKKFFVSTPTEKGISRIDKEFDDSSQEKWCLPCPVCGKLQPLRWAQIHFEDITHECKFCGDRCNEFEWKAGSGEWIAKYPKRIKKRGFHLNALASSWERWENIIEEFKLAKKNGHETLKTWVNTTLGEVWEADEGEGADNDDLVARRELYINDIPRKVIVLTAGVDVQDDRLEVEVVGWGAGKESWGIQYKVFYGDLGQKIVWQQLDEYLLKTFWFEEGDGLILSCVCIDSGGHYTTEVYKFCKEREHRRVFAIKGVGGYGKPFISKPTRNNRERAALFSLGVDNGKETILSRLKIKEDGPGYCHFPKEVDRGYDESYFKGLTSEKRVIRYKKGVATFEWVKKSSSIRNEPMDLRNYANAAFEILNPDLDTMAARNINGNVFAQGKKVAKKKKRIVSKGL</sequence>
<dbReference type="InterPro" id="IPR046453">
    <property type="entry name" value="GpA_ATPase"/>
</dbReference>
<dbReference type="InterPro" id="IPR027417">
    <property type="entry name" value="P-loop_NTPase"/>
</dbReference>
<protein>
    <submittedName>
        <fullName evidence="3">Terminase</fullName>
    </submittedName>
</protein>
<dbReference type="InterPro" id="IPR008866">
    <property type="entry name" value="Phage_lambda_GpA-like"/>
</dbReference>
<evidence type="ECO:0000259" key="2">
    <source>
        <dbReference type="Pfam" id="PF20454"/>
    </source>
</evidence>
<dbReference type="Proteomes" id="UP000824633">
    <property type="component" value="Chromosome"/>
</dbReference>
<dbReference type="Gene3D" id="3.40.50.300">
    <property type="entry name" value="P-loop containing nucleotide triphosphate hydrolases"/>
    <property type="match status" value="1"/>
</dbReference>
<dbReference type="HAMAP" id="MF_04144">
    <property type="entry name" value="TERL_LAMBDA"/>
    <property type="match status" value="1"/>
</dbReference>
<dbReference type="RefSeq" id="WP_224034701.1">
    <property type="nucleotide sequence ID" value="NZ_AP024849.1"/>
</dbReference>
<keyword evidence="4" id="KW-1185">Reference proteome</keyword>
<dbReference type="InterPro" id="IPR046454">
    <property type="entry name" value="GpA_endonuclease"/>
</dbReference>
<evidence type="ECO:0000313" key="4">
    <source>
        <dbReference type="Proteomes" id="UP000824633"/>
    </source>
</evidence>
<reference evidence="4" key="1">
    <citation type="submission" date="2021-07" db="EMBL/GenBank/DDBJ databases">
        <title>Complete genome sequencing of a Clostridium isolate.</title>
        <authorList>
            <person name="Ueki A."/>
            <person name="Tonouchi A."/>
        </authorList>
    </citation>
    <scope>NUCLEOTIDE SEQUENCE [LARGE SCALE GENOMIC DNA]</scope>
    <source>
        <strain evidence="4">C5S11</strain>
    </source>
</reference>
<proteinExistence type="inferred from homology"/>
<accession>A0ABM7TAT4</accession>
<organism evidence="3 4">
    <name type="scientific">Clostridium gelidum</name>
    <dbReference type="NCBI Taxonomy" id="704125"/>
    <lineage>
        <taxon>Bacteria</taxon>
        <taxon>Bacillati</taxon>
        <taxon>Bacillota</taxon>
        <taxon>Clostridia</taxon>
        <taxon>Eubacteriales</taxon>
        <taxon>Clostridiaceae</taxon>
        <taxon>Clostridium</taxon>
    </lineage>
</organism>
<evidence type="ECO:0000313" key="3">
    <source>
        <dbReference type="EMBL" id="BCZ48438.1"/>
    </source>
</evidence>
<dbReference type="PANTHER" id="PTHR34413">
    <property type="entry name" value="PROPHAGE TAIL FIBER ASSEMBLY PROTEIN HOMOLOG TFAE-RELATED-RELATED"/>
    <property type="match status" value="1"/>
</dbReference>
<feature type="domain" description="Terminase large subunit GpA endonuclease" evidence="2">
    <location>
        <begin position="293"/>
        <end position="575"/>
    </location>
</feature>
<dbReference type="InterPro" id="IPR051220">
    <property type="entry name" value="TFA_Chaperone"/>
</dbReference>
<name>A0ABM7TAT4_9CLOT</name>
<dbReference type="EMBL" id="AP024849">
    <property type="protein sequence ID" value="BCZ48438.1"/>
    <property type="molecule type" value="Genomic_DNA"/>
</dbReference>